<evidence type="ECO:0000256" key="2">
    <source>
        <dbReference type="ARBA" id="ARBA00022692"/>
    </source>
</evidence>
<evidence type="ECO:0000256" key="1">
    <source>
        <dbReference type="ARBA" id="ARBA00004141"/>
    </source>
</evidence>
<dbReference type="FunCoup" id="D8R629">
    <property type="interactions" value="1214"/>
</dbReference>
<evidence type="ECO:0000313" key="7">
    <source>
        <dbReference type="EMBL" id="EFJ16535.1"/>
    </source>
</evidence>
<organism evidence="9">
    <name type="scientific">Selaginella moellendorffii</name>
    <name type="common">Spikemoss</name>
    <dbReference type="NCBI Taxonomy" id="88036"/>
    <lineage>
        <taxon>Eukaryota</taxon>
        <taxon>Viridiplantae</taxon>
        <taxon>Streptophyta</taxon>
        <taxon>Embryophyta</taxon>
        <taxon>Tracheophyta</taxon>
        <taxon>Lycopodiopsida</taxon>
        <taxon>Selaginellales</taxon>
        <taxon>Selaginellaceae</taxon>
        <taxon>Selaginella</taxon>
    </lineage>
</organism>
<feature type="transmembrane region" description="Helical" evidence="5">
    <location>
        <begin position="6"/>
        <end position="24"/>
    </location>
</feature>
<dbReference type="KEGG" id="smo:SELMODRAFT_233969"/>
<keyword evidence="4 5" id="KW-0472">Membrane</keyword>
<comment type="function">
    <text evidence="5">May play a role in anterograde transport of membrane proteins from the endoplasmic reticulum to the Golgi.</text>
</comment>
<dbReference type="Pfam" id="PF05529">
    <property type="entry name" value="Bap31"/>
    <property type="match status" value="1"/>
</dbReference>
<dbReference type="KEGG" id="smo:SELMODRAFT_407584"/>
<name>D8R629_SELML</name>
<dbReference type="HOGENOM" id="CLU_123691_0_0_1"/>
<keyword evidence="5" id="KW-0653">Protein transport</keyword>
<keyword evidence="2 5" id="KW-0812">Transmembrane</keyword>
<dbReference type="Gramene" id="EFJ32248">
    <property type="protein sequence ID" value="EFJ32248"/>
    <property type="gene ID" value="SELMODRAFT_407584"/>
</dbReference>
<evidence type="ECO:0000256" key="4">
    <source>
        <dbReference type="ARBA" id="ARBA00023136"/>
    </source>
</evidence>
<feature type="domain" description="BAP29/BAP31 transmembrane" evidence="6">
    <location>
        <begin position="1"/>
        <end position="123"/>
    </location>
</feature>
<comment type="subcellular location">
    <subcellularLocation>
        <location evidence="5">Endoplasmic reticulum membrane</location>
        <topology evidence="5">Multi-pass membrane protein</topology>
    </subcellularLocation>
    <subcellularLocation>
        <location evidence="1">Membrane</location>
        <topology evidence="1">Multi-pass membrane protein</topology>
    </subcellularLocation>
</comment>
<keyword evidence="9" id="KW-1185">Reference proteome</keyword>
<feature type="transmembrane region" description="Helical" evidence="5">
    <location>
        <begin position="93"/>
        <end position="114"/>
    </location>
</feature>
<dbReference type="GO" id="GO:0070973">
    <property type="term" value="P:protein localization to endoplasmic reticulum exit site"/>
    <property type="evidence" value="ECO:0000318"/>
    <property type="project" value="GO_Central"/>
</dbReference>
<dbReference type="GO" id="GO:0006888">
    <property type="term" value="P:endoplasmic reticulum to Golgi vesicle-mediated transport"/>
    <property type="evidence" value="ECO:0000318"/>
    <property type="project" value="GO_Central"/>
</dbReference>
<protein>
    <recommendedName>
        <fullName evidence="5">Endoplasmic reticulum transmembrane protein</fullName>
    </recommendedName>
</protein>
<comment type="similarity">
    <text evidence="5">Belongs to the BCAP29/BCAP31 family.</text>
</comment>
<dbReference type="PANTHER" id="PTHR12701">
    <property type="entry name" value="BCR-ASSOCIATED PROTEIN, BAP"/>
    <property type="match status" value="1"/>
</dbReference>
<feature type="transmembrane region" description="Helical" evidence="5">
    <location>
        <begin position="36"/>
        <end position="57"/>
    </location>
</feature>
<proteinExistence type="inferred from homology"/>
<dbReference type="GO" id="GO:0006886">
    <property type="term" value="P:intracellular protein transport"/>
    <property type="evidence" value="ECO:0007669"/>
    <property type="project" value="UniProtKB-UniRule"/>
</dbReference>
<keyword evidence="3 5" id="KW-1133">Transmembrane helix</keyword>
<evidence type="ECO:0000259" key="6">
    <source>
        <dbReference type="Pfam" id="PF05529"/>
    </source>
</evidence>
<dbReference type="InterPro" id="IPR040463">
    <property type="entry name" value="BAP29/BAP31_N"/>
</dbReference>
<dbReference type="Proteomes" id="UP000001514">
    <property type="component" value="Unassembled WGS sequence"/>
</dbReference>
<dbReference type="InterPro" id="IPR008417">
    <property type="entry name" value="BAP29/BAP31"/>
</dbReference>
<evidence type="ECO:0000313" key="9">
    <source>
        <dbReference type="Proteomes" id="UP000001514"/>
    </source>
</evidence>
<dbReference type="GO" id="GO:0005789">
    <property type="term" value="C:endoplasmic reticulum membrane"/>
    <property type="evidence" value="ECO:0000318"/>
    <property type="project" value="GO_Central"/>
</dbReference>
<sequence length="135" mass="15346">MALEWGALALVVAAEGILLLFATFPGSHKFVKGIVAVLRSALQPLLSIVPFALFLLLDLYWKYENHPRCEGPSCTIVEREHHAKSQMKSQRNLLLVIAALFLYWVLYRVTAMLVRIDHLQRKTKIQKDGDDEDSD</sequence>
<evidence type="ECO:0000313" key="8">
    <source>
        <dbReference type="EMBL" id="EFJ32248.1"/>
    </source>
</evidence>
<dbReference type="Gramene" id="EFJ16535">
    <property type="protein sequence ID" value="EFJ16535"/>
    <property type="gene ID" value="SELMODRAFT_233969"/>
</dbReference>
<reference evidence="8 9" key="1">
    <citation type="journal article" date="2011" name="Science">
        <title>The Selaginella genome identifies genetic changes associated with the evolution of vascular plants.</title>
        <authorList>
            <person name="Banks J.A."/>
            <person name="Nishiyama T."/>
            <person name="Hasebe M."/>
            <person name="Bowman J.L."/>
            <person name="Gribskov M."/>
            <person name="dePamphilis C."/>
            <person name="Albert V.A."/>
            <person name="Aono N."/>
            <person name="Aoyama T."/>
            <person name="Ambrose B.A."/>
            <person name="Ashton N.W."/>
            <person name="Axtell M.J."/>
            <person name="Barker E."/>
            <person name="Barker M.S."/>
            <person name="Bennetzen J.L."/>
            <person name="Bonawitz N.D."/>
            <person name="Chapple C."/>
            <person name="Cheng C."/>
            <person name="Correa L.G."/>
            <person name="Dacre M."/>
            <person name="DeBarry J."/>
            <person name="Dreyer I."/>
            <person name="Elias M."/>
            <person name="Engstrom E.M."/>
            <person name="Estelle M."/>
            <person name="Feng L."/>
            <person name="Finet C."/>
            <person name="Floyd S.K."/>
            <person name="Frommer W.B."/>
            <person name="Fujita T."/>
            <person name="Gramzow L."/>
            <person name="Gutensohn M."/>
            <person name="Harholt J."/>
            <person name="Hattori M."/>
            <person name="Heyl A."/>
            <person name="Hirai T."/>
            <person name="Hiwatashi Y."/>
            <person name="Ishikawa M."/>
            <person name="Iwata M."/>
            <person name="Karol K.G."/>
            <person name="Koehler B."/>
            <person name="Kolukisaoglu U."/>
            <person name="Kubo M."/>
            <person name="Kurata T."/>
            <person name="Lalonde S."/>
            <person name="Li K."/>
            <person name="Li Y."/>
            <person name="Litt A."/>
            <person name="Lyons E."/>
            <person name="Manning G."/>
            <person name="Maruyama T."/>
            <person name="Michael T.P."/>
            <person name="Mikami K."/>
            <person name="Miyazaki S."/>
            <person name="Morinaga S."/>
            <person name="Murata T."/>
            <person name="Mueller-Roeber B."/>
            <person name="Nelson D.R."/>
            <person name="Obara M."/>
            <person name="Oguri Y."/>
            <person name="Olmstead R.G."/>
            <person name="Onodera N."/>
            <person name="Petersen B.L."/>
            <person name="Pils B."/>
            <person name="Prigge M."/>
            <person name="Rensing S.A."/>
            <person name="Riano-Pachon D.M."/>
            <person name="Roberts A.W."/>
            <person name="Sato Y."/>
            <person name="Scheller H.V."/>
            <person name="Schulz B."/>
            <person name="Schulz C."/>
            <person name="Shakirov E.V."/>
            <person name="Shibagaki N."/>
            <person name="Shinohara N."/>
            <person name="Shippen D.E."/>
            <person name="Soerensen I."/>
            <person name="Sotooka R."/>
            <person name="Sugimoto N."/>
            <person name="Sugita M."/>
            <person name="Sumikawa N."/>
            <person name="Tanurdzic M."/>
            <person name="Theissen G."/>
            <person name="Ulvskov P."/>
            <person name="Wakazuki S."/>
            <person name="Weng J.K."/>
            <person name="Willats W.W."/>
            <person name="Wipf D."/>
            <person name="Wolf P.G."/>
            <person name="Yang L."/>
            <person name="Zimmer A.D."/>
            <person name="Zhu Q."/>
            <person name="Mitros T."/>
            <person name="Hellsten U."/>
            <person name="Loque D."/>
            <person name="Otillar R."/>
            <person name="Salamov A."/>
            <person name="Schmutz J."/>
            <person name="Shapiro H."/>
            <person name="Lindquist E."/>
            <person name="Lucas S."/>
            <person name="Rokhsar D."/>
            <person name="Grigoriev I.V."/>
        </authorList>
    </citation>
    <scope>NUCLEOTIDE SEQUENCE [LARGE SCALE GENOMIC DNA]</scope>
</reference>
<keyword evidence="5" id="KW-0256">Endoplasmic reticulum</keyword>
<dbReference type="OrthoDB" id="1645261at2759"/>
<dbReference type="AlphaFoldDB" id="D8R629"/>
<dbReference type="InParanoid" id="D8R629"/>
<dbReference type="PANTHER" id="PTHR12701:SF12">
    <property type="entry name" value="ENDOPLASMIC RETICULUM TRANSMEMBRANE PROTEIN"/>
    <property type="match status" value="1"/>
</dbReference>
<keyword evidence="5" id="KW-0931">ER-Golgi transport</keyword>
<accession>D8R629</accession>
<gene>
    <name evidence="7" type="ORF">SELMODRAFT_233969</name>
    <name evidence="8" type="ORF">SELMODRAFT_407584</name>
</gene>
<dbReference type="OMA" id="WKYEHSS"/>
<evidence type="ECO:0000256" key="3">
    <source>
        <dbReference type="ARBA" id="ARBA00022989"/>
    </source>
</evidence>
<keyword evidence="5" id="KW-0813">Transport</keyword>
<evidence type="ECO:0000256" key="5">
    <source>
        <dbReference type="RuleBase" id="RU367026"/>
    </source>
</evidence>
<dbReference type="EMBL" id="GL377618">
    <property type="protein sequence ID" value="EFJ16535.1"/>
    <property type="molecule type" value="Genomic_DNA"/>
</dbReference>
<dbReference type="eggNOG" id="ENOG502RZCD">
    <property type="taxonomic scope" value="Eukaryota"/>
</dbReference>
<dbReference type="EMBL" id="GL377572">
    <property type="protein sequence ID" value="EFJ32248.1"/>
    <property type="molecule type" value="Genomic_DNA"/>
</dbReference>